<feature type="transmembrane region" description="Helical" evidence="4">
    <location>
        <begin position="336"/>
        <end position="356"/>
    </location>
</feature>
<keyword evidence="7" id="KW-1185">Reference proteome</keyword>
<dbReference type="OrthoDB" id="5295174at2"/>
<dbReference type="SMART" id="SM00342">
    <property type="entry name" value="HTH_ARAC"/>
    <property type="match status" value="1"/>
</dbReference>
<dbReference type="RefSeq" id="WP_109194245.1">
    <property type="nucleotide sequence ID" value="NZ_CP029255.1"/>
</dbReference>
<keyword evidence="4" id="KW-1133">Transmembrane helix</keyword>
<dbReference type="InterPro" id="IPR011990">
    <property type="entry name" value="TPR-like_helical_dom_sf"/>
</dbReference>
<evidence type="ECO:0000256" key="3">
    <source>
        <dbReference type="ARBA" id="ARBA00023163"/>
    </source>
</evidence>
<dbReference type="InterPro" id="IPR009057">
    <property type="entry name" value="Homeodomain-like_sf"/>
</dbReference>
<dbReference type="Proteomes" id="UP000245250">
    <property type="component" value="Chromosome"/>
</dbReference>
<keyword evidence="1" id="KW-0805">Transcription regulation</keyword>
<reference evidence="6 7" key="1">
    <citation type="submission" date="2018-05" db="EMBL/GenBank/DDBJ databases">
        <title>Genome sequencing of Flavobacterium sp. HYN0056.</title>
        <authorList>
            <person name="Yi H."/>
            <person name="Baek C."/>
        </authorList>
    </citation>
    <scope>NUCLEOTIDE SEQUENCE [LARGE SCALE GENOMIC DNA]</scope>
    <source>
        <strain evidence="6 7">HYN0056</strain>
    </source>
</reference>
<evidence type="ECO:0000313" key="7">
    <source>
        <dbReference type="Proteomes" id="UP000245250"/>
    </source>
</evidence>
<evidence type="ECO:0000313" key="6">
    <source>
        <dbReference type="EMBL" id="AWK06842.1"/>
    </source>
</evidence>
<evidence type="ECO:0000256" key="1">
    <source>
        <dbReference type="ARBA" id="ARBA00023015"/>
    </source>
</evidence>
<dbReference type="Gene3D" id="1.10.10.60">
    <property type="entry name" value="Homeodomain-like"/>
    <property type="match status" value="2"/>
</dbReference>
<dbReference type="SUPFAM" id="SSF48452">
    <property type="entry name" value="TPR-like"/>
    <property type="match status" value="1"/>
</dbReference>
<dbReference type="Gene3D" id="1.25.40.10">
    <property type="entry name" value="Tetratricopeptide repeat domain"/>
    <property type="match status" value="1"/>
</dbReference>
<dbReference type="PROSITE" id="PS01124">
    <property type="entry name" value="HTH_ARAC_FAMILY_2"/>
    <property type="match status" value="1"/>
</dbReference>
<keyword evidence="2" id="KW-0238">DNA-binding</keyword>
<keyword evidence="3" id="KW-0804">Transcription</keyword>
<gene>
    <name evidence="6" type="ORF">HYN56_22475</name>
</gene>
<evidence type="ECO:0000256" key="4">
    <source>
        <dbReference type="SAM" id="Phobius"/>
    </source>
</evidence>
<dbReference type="Pfam" id="PF12833">
    <property type="entry name" value="HTH_18"/>
    <property type="match status" value="1"/>
</dbReference>
<organism evidence="6 7">
    <name type="scientific">Flavobacterium crocinum</name>
    <dbReference type="NCBI Taxonomy" id="2183896"/>
    <lineage>
        <taxon>Bacteria</taxon>
        <taxon>Pseudomonadati</taxon>
        <taxon>Bacteroidota</taxon>
        <taxon>Flavobacteriia</taxon>
        <taxon>Flavobacteriales</taxon>
        <taxon>Flavobacteriaceae</taxon>
        <taxon>Flavobacterium</taxon>
    </lineage>
</organism>
<dbReference type="InterPro" id="IPR018060">
    <property type="entry name" value="HTH_AraC"/>
</dbReference>
<dbReference type="GO" id="GO:0043565">
    <property type="term" value="F:sequence-specific DNA binding"/>
    <property type="evidence" value="ECO:0007669"/>
    <property type="project" value="InterPro"/>
</dbReference>
<dbReference type="KEGG" id="fcr:HYN56_22475"/>
<accession>A0A2S1YS69</accession>
<sequence length="519" mass="60512">MRLKSIFFLFVFLIFSDLCYSQSSKYDKVFNETSTVLLSSNPEKALRNTAYLYEISANNTERIKASMLRATLLRQNGMRNEAVIALKRADSLAVLDKNYNLQARINGFLSTIYREYEIYSLGKVYLQKAIAVSKKIENKNEMYKFQGTLSQEIAYYEMYSSNFSKAIADLKVGKKKFELADSTIDKKFHIAVNDELIGKNYLSLQKIDSALIYFQKAEKELSESESSKSPLKGFIFNGFGNVYASVGDDKKALLYYQKAEEIAMASDFFTLKQELYTSLMQFYKKTDYKKYIEYNELNLKLKKDEEDSRKSNTDELIKTLREEQEQNQSKYQQSRIIIAVCCFVFVVLIALVVYVFRRKKYYTSKLSSDKTEVVYIEEDEKPKQEASKEYMSEATENAILEKIHKLEESHFYLNKDISLNYVAVKLSINQRYISYVINKNKSIDFAGYINELRIHYITDRLRNDSNFLKYKISFLADLCGFSSHSRFTTTFKKVTGVSPLTFITDLQEERDKEKKEQGE</sequence>
<evidence type="ECO:0000259" key="5">
    <source>
        <dbReference type="PROSITE" id="PS01124"/>
    </source>
</evidence>
<protein>
    <recommendedName>
        <fullName evidence="5">HTH araC/xylS-type domain-containing protein</fullName>
    </recommendedName>
</protein>
<dbReference type="AlphaFoldDB" id="A0A2S1YS69"/>
<feature type="domain" description="HTH araC/xylS-type" evidence="5">
    <location>
        <begin position="401"/>
        <end position="505"/>
    </location>
</feature>
<keyword evidence="4" id="KW-0812">Transmembrane</keyword>
<dbReference type="SUPFAM" id="SSF46689">
    <property type="entry name" value="Homeodomain-like"/>
    <property type="match status" value="1"/>
</dbReference>
<dbReference type="EMBL" id="CP029255">
    <property type="protein sequence ID" value="AWK06842.1"/>
    <property type="molecule type" value="Genomic_DNA"/>
</dbReference>
<proteinExistence type="predicted"/>
<dbReference type="PANTHER" id="PTHR43280:SF2">
    <property type="entry name" value="HTH-TYPE TRANSCRIPTIONAL REGULATOR EXSA"/>
    <property type="match status" value="1"/>
</dbReference>
<name>A0A2S1YS69_9FLAO</name>
<keyword evidence="4" id="KW-0472">Membrane</keyword>
<evidence type="ECO:0000256" key="2">
    <source>
        <dbReference type="ARBA" id="ARBA00023125"/>
    </source>
</evidence>
<dbReference type="GO" id="GO:0003700">
    <property type="term" value="F:DNA-binding transcription factor activity"/>
    <property type="evidence" value="ECO:0007669"/>
    <property type="project" value="InterPro"/>
</dbReference>
<dbReference type="PANTHER" id="PTHR43280">
    <property type="entry name" value="ARAC-FAMILY TRANSCRIPTIONAL REGULATOR"/>
    <property type="match status" value="1"/>
</dbReference>